<sequence length="385" mass="42569">MSRDKTNLDDLIDERMINQLLKFTGIAPDLLRKNLTDQIQAVISEAQRCLHNFLLQSGVARALCAKNETLPGIMNLVPSFRDLNIPHAILVFDLKIAFLITALCQETRNCINLLNNVPIKCTDPLLGTLKKDIVPSGIEELEYDGSGMNAIQAILNVLLHKIDHPGEDTSLQDAITPVLCVLCNLSRYHRQVRKYLRARILPPLKDVSHRPEVGNDARNKLCKLLTSTSDSVAQTVAEFLFILCKESVSRLVKYSGYGNAAGLLARRGLMLGGRGDNAGNYSDEEDSDTEEYLENAHKVNPIVGCVEPTRPSPFEGMSEEQKEYEAMKLVNLIHELNNVGVVKPAIPGPDGRPQEIDHVLQLQEAAARNAGTANDTNEDSDQDEN</sequence>
<dbReference type="Proteomes" id="UP000318571">
    <property type="component" value="Chromosome 2"/>
</dbReference>
<evidence type="ECO:0000256" key="1">
    <source>
        <dbReference type="ARBA" id="ARBA00004544"/>
    </source>
</evidence>
<comment type="caution">
    <text evidence="7">The sequence shown here is derived from an EMBL/GenBank/DDBJ whole genome shotgun (WGS) entry which is preliminary data.</text>
</comment>
<dbReference type="InterPro" id="IPR016024">
    <property type="entry name" value="ARM-type_fold"/>
</dbReference>
<dbReference type="InterPro" id="IPR019318">
    <property type="entry name" value="Gua_nucleotide_exch_fac_Ric8"/>
</dbReference>
<organism evidence="7 8">
    <name type="scientific">Tigriopus californicus</name>
    <name type="common">Marine copepod</name>
    <dbReference type="NCBI Taxonomy" id="6832"/>
    <lineage>
        <taxon>Eukaryota</taxon>
        <taxon>Metazoa</taxon>
        <taxon>Ecdysozoa</taxon>
        <taxon>Arthropoda</taxon>
        <taxon>Crustacea</taxon>
        <taxon>Multicrustacea</taxon>
        <taxon>Hexanauplia</taxon>
        <taxon>Copepoda</taxon>
        <taxon>Harpacticoida</taxon>
        <taxon>Harpacticidae</taxon>
        <taxon>Tigriopus</taxon>
    </lineage>
</organism>
<protein>
    <recommendedName>
        <fullName evidence="9">Synembryn-A</fullName>
    </recommendedName>
</protein>
<dbReference type="PRINTS" id="PR01802">
    <property type="entry name" value="SYNEMBRYN"/>
</dbReference>
<keyword evidence="3" id="KW-0963">Cytoplasm</keyword>
<dbReference type="InterPro" id="IPR011989">
    <property type="entry name" value="ARM-like"/>
</dbReference>
<dbReference type="AlphaFoldDB" id="A0A553PBP5"/>
<evidence type="ECO:0008006" key="9">
    <source>
        <dbReference type="Google" id="ProtNLM"/>
    </source>
</evidence>
<dbReference type="GO" id="GO:0005938">
    <property type="term" value="C:cell cortex"/>
    <property type="evidence" value="ECO:0007669"/>
    <property type="project" value="UniProtKB-SubCell"/>
</dbReference>
<dbReference type="Pfam" id="PF10165">
    <property type="entry name" value="Ric8"/>
    <property type="match status" value="1"/>
</dbReference>
<comment type="subcellular location">
    <subcellularLocation>
        <location evidence="1">Cytoplasm</location>
        <location evidence="1">Cell cortex</location>
    </subcellularLocation>
</comment>
<keyword evidence="4" id="KW-0344">Guanine-nucleotide releasing factor</keyword>
<dbReference type="OMA" id="RYHRETR"/>
<dbReference type="InterPro" id="IPR008376">
    <property type="entry name" value="Chaperone_Ric-8_A/B"/>
</dbReference>
<dbReference type="GO" id="GO:0001965">
    <property type="term" value="F:G-protein alpha-subunit binding"/>
    <property type="evidence" value="ECO:0007669"/>
    <property type="project" value="TreeGrafter"/>
</dbReference>
<dbReference type="Gene3D" id="1.25.10.10">
    <property type="entry name" value="Leucine-rich Repeat Variant"/>
    <property type="match status" value="1"/>
</dbReference>
<evidence type="ECO:0000313" key="8">
    <source>
        <dbReference type="Proteomes" id="UP000318571"/>
    </source>
</evidence>
<dbReference type="GO" id="GO:0005085">
    <property type="term" value="F:guanyl-nucleotide exchange factor activity"/>
    <property type="evidence" value="ECO:0007669"/>
    <property type="project" value="UniProtKB-KW"/>
</dbReference>
<feature type="region of interest" description="Disordered" evidence="6">
    <location>
        <begin position="365"/>
        <end position="385"/>
    </location>
</feature>
<evidence type="ECO:0000256" key="2">
    <source>
        <dbReference type="ARBA" id="ARBA00009049"/>
    </source>
</evidence>
<name>A0A553PBP5_TIGCA</name>
<comment type="similarity">
    <text evidence="2">Belongs to the synembryn family.</text>
</comment>
<evidence type="ECO:0000256" key="5">
    <source>
        <dbReference type="ARBA" id="ARBA00023186"/>
    </source>
</evidence>
<evidence type="ECO:0000256" key="3">
    <source>
        <dbReference type="ARBA" id="ARBA00022490"/>
    </source>
</evidence>
<dbReference type="SUPFAM" id="SSF48371">
    <property type="entry name" value="ARM repeat"/>
    <property type="match status" value="1"/>
</dbReference>
<evidence type="ECO:0000256" key="6">
    <source>
        <dbReference type="SAM" id="MobiDB-lite"/>
    </source>
</evidence>
<dbReference type="PANTHER" id="PTHR12425">
    <property type="entry name" value="SYNEMBRYN"/>
    <property type="match status" value="1"/>
</dbReference>
<proteinExistence type="inferred from homology"/>
<dbReference type="STRING" id="6832.A0A553PBP5"/>
<keyword evidence="8" id="KW-1185">Reference proteome</keyword>
<reference evidence="7 8" key="1">
    <citation type="journal article" date="2018" name="Nat. Ecol. Evol.">
        <title>Genomic signatures of mitonuclear coevolution across populations of Tigriopus californicus.</title>
        <authorList>
            <person name="Barreto F.S."/>
            <person name="Watson E.T."/>
            <person name="Lima T.G."/>
            <person name="Willett C.S."/>
            <person name="Edmands S."/>
            <person name="Li W."/>
            <person name="Burton R.S."/>
        </authorList>
    </citation>
    <scope>NUCLEOTIDE SEQUENCE [LARGE SCALE GENOMIC DNA]</scope>
    <source>
        <strain evidence="7 8">San Diego</strain>
    </source>
</reference>
<keyword evidence="5" id="KW-0143">Chaperone</keyword>
<evidence type="ECO:0000256" key="4">
    <source>
        <dbReference type="ARBA" id="ARBA00022658"/>
    </source>
</evidence>
<evidence type="ECO:0000313" key="7">
    <source>
        <dbReference type="EMBL" id="TRY75106.1"/>
    </source>
</evidence>
<dbReference type="PANTHER" id="PTHR12425:SF5">
    <property type="entry name" value="SYNEMBRYN"/>
    <property type="match status" value="1"/>
</dbReference>
<dbReference type="EMBL" id="VCGU01000005">
    <property type="protein sequence ID" value="TRY75106.1"/>
    <property type="molecule type" value="Genomic_DNA"/>
</dbReference>
<feature type="compositionally biased region" description="Acidic residues" evidence="6">
    <location>
        <begin position="376"/>
        <end position="385"/>
    </location>
</feature>
<dbReference type="GO" id="GO:0007186">
    <property type="term" value="P:G protein-coupled receptor signaling pathway"/>
    <property type="evidence" value="ECO:0007669"/>
    <property type="project" value="TreeGrafter"/>
</dbReference>
<gene>
    <name evidence="7" type="ORF">TCAL_13434</name>
</gene>
<accession>A0A553PBP5</accession>